<comment type="domain">
    <text evidence="5">Consists of an N-terminal FAD-binding domain with a Rossman fold and a C-terminal substrate-binding domain.</text>
</comment>
<dbReference type="EMBL" id="BNJK01000002">
    <property type="protein sequence ID" value="GHP00157.1"/>
    <property type="molecule type" value="Genomic_DNA"/>
</dbReference>
<evidence type="ECO:0000256" key="5">
    <source>
        <dbReference type="HAMAP-Rule" id="MF_00845"/>
    </source>
</evidence>
<evidence type="ECO:0000259" key="6">
    <source>
        <dbReference type="Pfam" id="PF01494"/>
    </source>
</evidence>
<dbReference type="PRINTS" id="PR00420">
    <property type="entry name" value="RNGMNOXGNASE"/>
</dbReference>
<dbReference type="PANTHER" id="PTHR46972:SF1">
    <property type="entry name" value="FAD DEPENDENT OXIDOREDUCTASE DOMAIN-CONTAINING PROTEIN"/>
    <property type="match status" value="1"/>
</dbReference>
<evidence type="ECO:0000256" key="1">
    <source>
        <dbReference type="ARBA" id="ARBA00022630"/>
    </source>
</evidence>
<feature type="binding site" evidence="5">
    <location>
        <position position="59"/>
    </location>
    <ligand>
        <name>FAD</name>
        <dbReference type="ChEBI" id="CHEBI:57692"/>
    </ligand>
</feature>
<dbReference type="AlphaFoldDB" id="A0A8J3J215"/>
<keyword evidence="4 5" id="KW-0503">Monooxygenase</keyword>
<reference evidence="7" key="1">
    <citation type="submission" date="2020-10" db="EMBL/GenBank/DDBJ databases">
        <title>Taxonomic study of unclassified bacteria belonging to the class Ktedonobacteria.</title>
        <authorList>
            <person name="Yabe S."/>
            <person name="Wang C.M."/>
            <person name="Zheng Y."/>
            <person name="Sakai Y."/>
            <person name="Cavaletti L."/>
            <person name="Monciardini P."/>
            <person name="Donadio S."/>
        </authorList>
    </citation>
    <scope>NUCLEOTIDE SEQUENCE</scope>
    <source>
        <strain evidence="7">ID150040</strain>
    </source>
</reference>
<dbReference type="SUPFAM" id="SSF51905">
    <property type="entry name" value="FAD/NAD(P)-binding domain"/>
    <property type="match status" value="1"/>
</dbReference>
<proteinExistence type="inferred from homology"/>
<dbReference type="PANTHER" id="PTHR46972">
    <property type="entry name" value="MONOOXYGENASE ASQM-RELATED"/>
    <property type="match status" value="1"/>
</dbReference>
<dbReference type="GO" id="GO:0046677">
    <property type="term" value="P:response to antibiotic"/>
    <property type="evidence" value="ECO:0007669"/>
    <property type="project" value="InterPro"/>
</dbReference>
<comment type="catalytic activity">
    <reaction evidence="5">
        <text>a tetracycline + NADPH + O2 + H(+) = an 11a-hydroxytetracycline + NADP(+) + H2O</text>
        <dbReference type="Rhea" id="RHEA:61444"/>
        <dbReference type="ChEBI" id="CHEBI:15377"/>
        <dbReference type="ChEBI" id="CHEBI:15378"/>
        <dbReference type="ChEBI" id="CHEBI:15379"/>
        <dbReference type="ChEBI" id="CHEBI:57783"/>
        <dbReference type="ChEBI" id="CHEBI:58349"/>
        <dbReference type="ChEBI" id="CHEBI:144644"/>
        <dbReference type="ChEBI" id="CHEBI:144645"/>
    </reaction>
</comment>
<comment type="subcellular location">
    <subcellularLocation>
        <location evidence="5">Cytoplasm</location>
    </subcellularLocation>
</comment>
<keyword evidence="2 5" id="KW-0274">FAD</keyword>
<feature type="binding site" evidence="5">
    <location>
        <position position="52"/>
    </location>
    <ligand>
        <name>NADPH</name>
        <dbReference type="ChEBI" id="CHEBI:57783"/>
    </ligand>
</feature>
<evidence type="ECO:0000256" key="4">
    <source>
        <dbReference type="ARBA" id="ARBA00023033"/>
    </source>
</evidence>
<feature type="binding site" evidence="5">
    <location>
        <position position="135"/>
    </location>
    <ligand>
        <name>FAD</name>
        <dbReference type="ChEBI" id="CHEBI:57692"/>
    </ligand>
</feature>
<comment type="cofactor">
    <cofactor evidence="5">
        <name>FAD</name>
        <dbReference type="ChEBI" id="CHEBI:57692"/>
    </cofactor>
</comment>
<name>A0A8J3J215_9CHLR</name>
<comment type="subunit">
    <text evidence="5">Monomer.</text>
</comment>
<dbReference type="InterPro" id="IPR002938">
    <property type="entry name" value="FAD-bd"/>
</dbReference>
<organism evidence="7 8">
    <name type="scientific">Reticulibacter mediterranei</name>
    <dbReference type="NCBI Taxonomy" id="2778369"/>
    <lineage>
        <taxon>Bacteria</taxon>
        <taxon>Bacillati</taxon>
        <taxon>Chloroflexota</taxon>
        <taxon>Ktedonobacteria</taxon>
        <taxon>Ktedonobacterales</taxon>
        <taxon>Reticulibacteraceae</taxon>
        <taxon>Reticulibacter</taxon>
    </lineage>
</organism>
<evidence type="ECO:0000313" key="7">
    <source>
        <dbReference type="EMBL" id="GHP00157.1"/>
    </source>
</evidence>
<dbReference type="GO" id="GO:0005737">
    <property type="term" value="C:cytoplasm"/>
    <property type="evidence" value="ECO:0007669"/>
    <property type="project" value="UniProtKB-SubCell"/>
</dbReference>
<evidence type="ECO:0000256" key="2">
    <source>
        <dbReference type="ARBA" id="ARBA00022827"/>
    </source>
</evidence>
<protein>
    <recommendedName>
        <fullName evidence="5">Flavin-dependent monooxygenase</fullName>
    </recommendedName>
    <alternativeName>
        <fullName evidence="5">TetX monooxygenase</fullName>
        <shortName evidence="5">TetX</shortName>
        <ecNumber evidence="5">1.14.13.-</ecNumber>
    </alternativeName>
</protein>
<keyword evidence="1 5" id="KW-0285">Flavoprotein</keyword>
<keyword evidence="8" id="KW-1185">Reference proteome</keyword>
<dbReference type="InterPro" id="IPR043683">
    <property type="entry name" value="TetX_monooxygenase"/>
</dbReference>
<feature type="domain" description="FAD-binding" evidence="6">
    <location>
        <begin position="17"/>
        <end position="361"/>
    </location>
</feature>
<sequence length="396" mass="43625">MFREKPITMTTNTLPRIAIIGAGPGGLTLARLLQMHTIPTTVFEKENHPNERPQGGTLDLHTGSGLLAVHLAGLDAQFAPIARYEDQGMHVLSKEGQVLYTSEQENEVEVLGDHPEVDQAELRAMVRGERPEVDRAELRAMLLDSLAPGVVRWGHPLRSVRQAHDGSHELVFEHGQTEHFDLVVGADGAWSRVRPLLSNATPTYAGVTFIEFGLDDVDQLHPTLARLVGHGSMGVLPENNKRLVAQRNAHAHIRVYAAMRIPEKWETTNGFDASNPQKARAWLLNYFSDWDQSLLALIQESNDLFAVRPLYSLPIGHRWQFHAGATLLGDAAHLTPPSGEGVNLAMLDAVDLATAIGECSTLEEAVRRYEATMFARAAIAGRVAEEGMERFLPLVH</sequence>
<dbReference type="GO" id="GO:0004497">
    <property type="term" value="F:monooxygenase activity"/>
    <property type="evidence" value="ECO:0007669"/>
    <property type="project" value="UniProtKB-UniRule"/>
</dbReference>
<keyword evidence="5" id="KW-0521">NADP</keyword>
<dbReference type="InterPro" id="IPR036188">
    <property type="entry name" value="FAD/NAD-bd_sf"/>
</dbReference>
<comment type="similarity">
    <text evidence="5">Belongs to the aromatic-ring hydroxylase family. TetX subfamily.</text>
</comment>
<dbReference type="Proteomes" id="UP000597444">
    <property type="component" value="Unassembled WGS sequence"/>
</dbReference>
<comment type="function">
    <text evidence="5">An FAD-requiring monooxygenase active on some tetracycline antibiotic derivatives, which leads to their inactivation. Hydroxylates carbon 11a of tetracycline and some analogs.</text>
</comment>
<evidence type="ECO:0000256" key="3">
    <source>
        <dbReference type="ARBA" id="ARBA00023002"/>
    </source>
</evidence>
<keyword evidence="3 5" id="KW-0560">Oxidoreductase</keyword>
<accession>A0A8J3J215</accession>
<gene>
    <name evidence="7" type="ORF">KSF_102040</name>
</gene>
<dbReference type="EC" id="1.14.13.-" evidence="5"/>
<keyword evidence="5" id="KW-0547">Nucleotide-binding</keyword>
<dbReference type="Pfam" id="PF01494">
    <property type="entry name" value="FAD_binding_3"/>
    <property type="match status" value="1"/>
</dbReference>
<dbReference type="GO" id="GO:0071949">
    <property type="term" value="F:FAD binding"/>
    <property type="evidence" value="ECO:0007669"/>
    <property type="project" value="InterPro"/>
</dbReference>
<comment type="caution">
    <text evidence="7">The sequence shown here is derived from an EMBL/GenBank/DDBJ whole genome shotgun (WGS) entry which is preliminary data.</text>
</comment>
<keyword evidence="5" id="KW-0963">Cytoplasm</keyword>
<evidence type="ECO:0000313" key="8">
    <source>
        <dbReference type="Proteomes" id="UP000597444"/>
    </source>
</evidence>
<dbReference type="Gene3D" id="3.50.50.60">
    <property type="entry name" value="FAD/NAD(P)-binding domain"/>
    <property type="match status" value="1"/>
</dbReference>
<dbReference type="HAMAP" id="MF_00845">
    <property type="entry name" value="TetX_monooxygenase"/>
    <property type="match status" value="1"/>
</dbReference>
<feature type="binding site" evidence="5">
    <location>
        <position position="330"/>
    </location>
    <ligand>
        <name>FAD</name>
        <dbReference type="ChEBI" id="CHEBI:57692"/>
    </ligand>
</feature>